<dbReference type="Proteomes" id="UP000032300">
    <property type="component" value="Chromosome"/>
</dbReference>
<dbReference type="RefSeq" id="WP_044334949.1">
    <property type="nucleotide sequence ID" value="NZ_CP010836.1"/>
</dbReference>
<dbReference type="Pfam" id="PF01381">
    <property type="entry name" value="HTH_3"/>
    <property type="match status" value="1"/>
</dbReference>
<name>A0A7U4LGS6_9SPHN</name>
<dbReference type="EMBL" id="CP010836">
    <property type="protein sequence ID" value="AJP73820.1"/>
    <property type="molecule type" value="Genomic_DNA"/>
</dbReference>
<evidence type="ECO:0000259" key="2">
    <source>
        <dbReference type="PROSITE" id="PS50943"/>
    </source>
</evidence>
<dbReference type="PROSITE" id="PS50943">
    <property type="entry name" value="HTH_CROC1"/>
    <property type="match status" value="1"/>
</dbReference>
<evidence type="ECO:0000313" key="4">
    <source>
        <dbReference type="Proteomes" id="UP000032300"/>
    </source>
</evidence>
<dbReference type="PANTHER" id="PTHR36924:SF1">
    <property type="entry name" value="ANTITOXIN HIGA-1"/>
    <property type="match status" value="1"/>
</dbReference>
<gene>
    <name evidence="3" type="ORF">TS85_21505</name>
</gene>
<accession>A0A7U4LGS6</accession>
<reference evidence="3 4" key="2">
    <citation type="submission" date="2015-02" db="EMBL/GenBank/DDBJ databases">
        <title>The complete genome of Sphingomonas hengshuiensis sp. WHSC-8 isolated from soil of Hengshui Lake.</title>
        <authorList>
            <person name="Wei S."/>
            <person name="Guo J."/>
            <person name="Su C."/>
            <person name="Wu R."/>
            <person name="Zhang Z."/>
            <person name="Liang K."/>
            <person name="Li H."/>
            <person name="Wang T."/>
            <person name="Liu H."/>
            <person name="Zhang C."/>
            <person name="Li Z."/>
            <person name="Wang Q."/>
            <person name="Meng J."/>
        </authorList>
    </citation>
    <scope>NUCLEOTIDE SEQUENCE [LARGE SCALE GENOMIC DNA]</scope>
    <source>
        <strain evidence="3 4">WHSC-8</strain>
    </source>
</reference>
<evidence type="ECO:0000256" key="1">
    <source>
        <dbReference type="ARBA" id="ARBA00023125"/>
    </source>
</evidence>
<dbReference type="OrthoDB" id="7205516at2"/>
<dbReference type="InterPro" id="IPR013430">
    <property type="entry name" value="Toxin_antidote_HigA"/>
</dbReference>
<dbReference type="Gene3D" id="1.10.260.40">
    <property type="entry name" value="lambda repressor-like DNA-binding domains"/>
    <property type="match status" value="1"/>
</dbReference>
<dbReference type="NCBIfam" id="TIGR02607">
    <property type="entry name" value="antidote_HigA"/>
    <property type="match status" value="1"/>
</dbReference>
<organism evidence="3 4">
    <name type="scientific">Sphingomonas hengshuiensis</name>
    <dbReference type="NCBI Taxonomy" id="1609977"/>
    <lineage>
        <taxon>Bacteria</taxon>
        <taxon>Pseudomonadati</taxon>
        <taxon>Pseudomonadota</taxon>
        <taxon>Alphaproteobacteria</taxon>
        <taxon>Sphingomonadales</taxon>
        <taxon>Sphingomonadaceae</taxon>
        <taxon>Sphingomonas</taxon>
    </lineage>
</organism>
<dbReference type="AlphaFoldDB" id="A0A7U4LGS6"/>
<dbReference type="InterPro" id="IPR001387">
    <property type="entry name" value="Cro/C1-type_HTH"/>
</dbReference>
<dbReference type="SMART" id="SM00530">
    <property type="entry name" value="HTH_XRE"/>
    <property type="match status" value="1"/>
</dbReference>
<dbReference type="GO" id="GO:0003677">
    <property type="term" value="F:DNA binding"/>
    <property type="evidence" value="ECO:0007669"/>
    <property type="project" value="UniProtKB-KW"/>
</dbReference>
<dbReference type="InterPro" id="IPR010982">
    <property type="entry name" value="Lambda_DNA-bd_dom_sf"/>
</dbReference>
<dbReference type="CDD" id="cd00093">
    <property type="entry name" value="HTH_XRE"/>
    <property type="match status" value="1"/>
</dbReference>
<protein>
    <submittedName>
        <fullName evidence="3">XRE family transcriptional regulator</fullName>
    </submittedName>
</protein>
<sequence>MTIVLEPSFAVHPGAWLRSEIVEPHGLGVTDAARHLGVTRQAMSALLNGRAGLSADMAIRFEKAFGVKADTLLRRQVAHELAQARAHEDEIRVEPFRDAA</sequence>
<dbReference type="SUPFAM" id="SSF47413">
    <property type="entry name" value="lambda repressor-like DNA-binding domains"/>
    <property type="match status" value="1"/>
</dbReference>
<proteinExistence type="predicted"/>
<dbReference type="KEGG" id="sphi:TS85_21505"/>
<dbReference type="PANTHER" id="PTHR36924">
    <property type="entry name" value="ANTITOXIN HIGA-1"/>
    <property type="match status" value="1"/>
</dbReference>
<keyword evidence="4" id="KW-1185">Reference proteome</keyword>
<feature type="domain" description="HTH cro/C1-type" evidence="2">
    <location>
        <begin position="25"/>
        <end position="72"/>
    </location>
</feature>
<keyword evidence="1" id="KW-0238">DNA-binding</keyword>
<reference evidence="3 4" key="1">
    <citation type="journal article" date="2015" name="Int. J. Syst. Evol. Microbiol.">
        <title>Sphingomonas hengshuiensis sp. nov., isolated from lake wetland.</title>
        <authorList>
            <person name="Wei S."/>
            <person name="Wang T."/>
            <person name="Liu H."/>
            <person name="Zhang C."/>
            <person name="Guo J."/>
            <person name="Wang Q."/>
            <person name="Liang K."/>
            <person name="Zhang Z."/>
        </authorList>
    </citation>
    <scope>NUCLEOTIDE SEQUENCE [LARGE SCALE GENOMIC DNA]</scope>
    <source>
        <strain evidence="3 4">WHSC-8</strain>
    </source>
</reference>
<evidence type="ECO:0000313" key="3">
    <source>
        <dbReference type="EMBL" id="AJP73820.1"/>
    </source>
</evidence>